<organism evidence="1 2">
    <name type="scientific">Paramecium sonneborni</name>
    <dbReference type="NCBI Taxonomy" id="65129"/>
    <lineage>
        <taxon>Eukaryota</taxon>
        <taxon>Sar</taxon>
        <taxon>Alveolata</taxon>
        <taxon>Ciliophora</taxon>
        <taxon>Intramacronucleata</taxon>
        <taxon>Oligohymenophorea</taxon>
        <taxon>Peniculida</taxon>
        <taxon>Parameciidae</taxon>
        <taxon>Paramecium</taxon>
    </lineage>
</organism>
<name>A0A8S1RQ88_9CILI</name>
<evidence type="ECO:0000313" key="1">
    <source>
        <dbReference type="EMBL" id="CAD8129513.1"/>
    </source>
</evidence>
<reference evidence="1" key="1">
    <citation type="submission" date="2021-01" db="EMBL/GenBank/DDBJ databases">
        <authorList>
            <consortium name="Genoscope - CEA"/>
            <person name="William W."/>
        </authorList>
    </citation>
    <scope>NUCLEOTIDE SEQUENCE</scope>
</reference>
<dbReference type="AlphaFoldDB" id="A0A8S1RQ88"/>
<accession>A0A8S1RQ88</accession>
<evidence type="ECO:0000313" key="2">
    <source>
        <dbReference type="Proteomes" id="UP000692954"/>
    </source>
</evidence>
<dbReference type="EMBL" id="CAJJDN010000227">
    <property type="protein sequence ID" value="CAD8129513.1"/>
    <property type="molecule type" value="Genomic_DNA"/>
</dbReference>
<dbReference type="PANTHER" id="PTHR12277">
    <property type="entry name" value="ALPHA/BETA HYDROLASE DOMAIN-CONTAINING PROTEIN"/>
    <property type="match status" value="1"/>
</dbReference>
<comment type="caution">
    <text evidence="1">The sequence shown here is derived from an EMBL/GenBank/DDBJ whole genome shotgun (WGS) entry which is preliminary data.</text>
</comment>
<dbReference type="PANTHER" id="PTHR12277:SF197">
    <property type="entry name" value="CHROMOSOME UNDETERMINED SCAFFOLD_38, WHOLE GENOME SHOTGUN SEQUENCE"/>
    <property type="match status" value="1"/>
</dbReference>
<gene>
    <name evidence="1" type="ORF">PSON_ATCC_30995.1.T2270002</name>
</gene>
<sequence length="108" mass="12851">MEHIFKVLKIKKEQIIIIGRLIECSVSIEMSIKYKKIKSVILRSAFTSICDFIKEKMTERFRNMEKINKVVCPTLFINGKDDNLGNYRHSIELMKECQGQFIWNYLMK</sequence>
<dbReference type="OrthoDB" id="446723at2759"/>
<proteinExistence type="predicted"/>
<keyword evidence="2" id="KW-1185">Reference proteome</keyword>
<protein>
    <submittedName>
        <fullName evidence="1">Uncharacterized protein</fullName>
    </submittedName>
</protein>
<dbReference type="Proteomes" id="UP000692954">
    <property type="component" value="Unassembled WGS sequence"/>
</dbReference>